<reference evidence="1" key="1">
    <citation type="submission" date="2016-07" db="EMBL/GenBank/DDBJ databases">
        <title>New class B carbapenemase carried by novel plasmid in Pseudomonas putida enviromental strain in eastern Amazonia.</title>
        <authorList>
            <person name="Souza C.O."/>
            <person name="Lima K.V."/>
            <person name="Brasiliense D.M."/>
            <person name="Perez-Chaparro P.J."/>
            <person name="Mamizuka E.M."/>
            <person name="Lima M.O."/>
            <person name="Lima L.N."/>
            <person name="McCulloch J.A."/>
        </authorList>
    </citation>
    <scope>NUCLEOTIDE SEQUENCE [LARGE SCALE GENOMIC DNA]</scope>
    <source>
        <strain evidence="1">IEC33019</strain>
    </source>
</reference>
<protein>
    <submittedName>
        <fullName evidence="1">Uncharacterized protein</fullName>
    </submittedName>
</protein>
<dbReference type="EMBL" id="CP016634">
    <property type="protein sequence ID" value="ANY90609.1"/>
    <property type="molecule type" value="Genomic_DNA"/>
</dbReference>
<evidence type="ECO:0000313" key="1">
    <source>
        <dbReference type="EMBL" id="ANY90609.1"/>
    </source>
</evidence>
<gene>
    <name evidence="1" type="ORF">IEC33019_5129</name>
</gene>
<name>A0A1B2FEF4_PSEPU</name>
<accession>A0A1B2FEF4</accession>
<proteinExistence type="predicted"/>
<organism evidence="1">
    <name type="scientific">Pseudomonas putida</name>
    <name type="common">Arthrobacter siderocapsulatus</name>
    <dbReference type="NCBI Taxonomy" id="303"/>
    <lineage>
        <taxon>Bacteria</taxon>
        <taxon>Pseudomonadati</taxon>
        <taxon>Pseudomonadota</taxon>
        <taxon>Gammaproteobacteria</taxon>
        <taxon>Pseudomonadales</taxon>
        <taxon>Pseudomonadaceae</taxon>
        <taxon>Pseudomonas</taxon>
    </lineage>
</organism>
<dbReference type="AlphaFoldDB" id="A0A1B2FEF4"/>
<sequence>MTDDQLNRQLTVHYFIDPNERIARSNRIKRRTEIIGSQWIFKYLQRALVPEVAKQLFDFDLDLYAHSVHPVRKSNSLRNEKLHQGVAGFKPAHSSAHHSILSHLQY</sequence>